<comment type="cofactor">
    <cofactor evidence="1">
        <name>pyridoxal 5'-phosphate</name>
        <dbReference type="ChEBI" id="CHEBI:597326"/>
    </cofactor>
</comment>
<dbReference type="InterPro" id="IPR015421">
    <property type="entry name" value="PyrdxlP-dep_Trfase_major"/>
</dbReference>
<evidence type="ECO:0000256" key="5">
    <source>
        <dbReference type="ARBA" id="ARBA00022898"/>
    </source>
</evidence>
<dbReference type="InterPro" id="IPR004839">
    <property type="entry name" value="Aminotransferase_I/II_large"/>
</dbReference>
<keyword evidence="4 7" id="KW-0808">Transferase</keyword>
<dbReference type="PANTHER" id="PTHR46383:SF1">
    <property type="entry name" value="ASPARTATE AMINOTRANSFERASE"/>
    <property type="match status" value="1"/>
</dbReference>
<comment type="similarity">
    <text evidence="2">Belongs to the class-I pyridoxal-phosphate-dependent aminotransferase family.</text>
</comment>
<evidence type="ECO:0000256" key="3">
    <source>
        <dbReference type="ARBA" id="ARBA00022576"/>
    </source>
</evidence>
<sequence>MNKRSNVINKPVLSAHFESRKPSAVRLAQMKYQERKVKPEAVINVGIGNVSLPTNPAMKKRMFELDAEGSPFAEGVIRYTGTAGTEECQEAFKNILKCEGFDTSKLFVQVTDGGSAAMEILVTGVCGPAGTDEKPLMMIDPAYTNYISFAQRLGRKTATVKRILNEDGNFTLPELDKIEEAIKKNNPGCLLVIPYDNPTGQLYDYETMKDLARLCVKYNMWMASDEAYRELHYAEDTKIVSIWGLSDKDVPGIEGRRISIETASKVWNACGLRIGGLVTDSPEFNNRAVAEYTANLCANAIGQYIFGALANETEEQIAAWAKEMRDYYRGLIMTVYNGLKEEEPGLIVSSPDASIYSVIDVRNVVKPGFKAIDFVLYCAQEGSAVIDGVETTLLVAPMNGFYDIENIEENPGRTQFRISFVESPENIAKIPKLFVELLRQFEAQR</sequence>
<dbReference type="InterPro" id="IPR050596">
    <property type="entry name" value="AspAT/PAT-like"/>
</dbReference>
<name>A0A1M6JKW4_9FIRM</name>
<dbReference type="EMBL" id="FQZL01000022">
    <property type="protein sequence ID" value="SHJ47347.1"/>
    <property type="molecule type" value="Genomic_DNA"/>
</dbReference>
<dbReference type="GO" id="GO:0008483">
    <property type="term" value="F:transaminase activity"/>
    <property type="evidence" value="ECO:0007669"/>
    <property type="project" value="UniProtKB-KW"/>
</dbReference>
<evidence type="ECO:0000256" key="2">
    <source>
        <dbReference type="ARBA" id="ARBA00007441"/>
    </source>
</evidence>
<dbReference type="GO" id="GO:0030170">
    <property type="term" value="F:pyridoxal phosphate binding"/>
    <property type="evidence" value="ECO:0007669"/>
    <property type="project" value="InterPro"/>
</dbReference>
<dbReference type="STRING" id="1121476.SAMN02745751_02642"/>
<dbReference type="PANTHER" id="PTHR46383">
    <property type="entry name" value="ASPARTATE AMINOTRANSFERASE"/>
    <property type="match status" value="1"/>
</dbReference>
<keyword evidence="8" id="KW-1185">Reference proteome</keyword>
<accession>A0A1M6JKW4</accession>
<evidence type="ECO:0000313" key="8">
    <source>
        <dbReference type="Proteomes" id="UP000184052"/>
    </source>
</evidence>
<dbReference type="Pfam" id="PF00155">
    <property type="entry name" value="Aminotran_1_2"/>
    <property type="match status" value="1"/>
</dbReference>
<reference evidence="7 8" key="1">
    <citation type="submission" date="2016-11" db="EMBL/GenBank/DDBJ databases">
        <authorList>
            <person name="Jaros S."/>
            <person name="Januszkiewicz K."/>
            <person name="Wedrychowicz H."/>
        </authorList>
    </citation>
    <scope>NUCLEOTIDE SEQUENCE [LARGE SCALE GENOMIC DNA]</scope>
    <source>
        <strain evidence="7 8">DSM 17477</strain>
    </source>
</reference>
<keyword evidence="5" id="KW-0663">Pyridoxal phosphate</keyword>
<dbReference type="InterPro" id="IPR015424">
    <property type="entry name" value="PyrdxlP-dep_Trfase"/>
</dbReference>
<evidence type="ECO:0000256" key="1">
    <source>
        <dbReference type="ARBA" id="ARBA00001933"/>
    </source>
</evidence>
<dbReference type="InterPro" id="IPR015422">
    <property type="entry name" value="PyrdxlP-dep_Trfase_small"/>
</dbReference>
<dbReference type="AlphaFoldDB" id="A0A1M6JKW4"/>
<evidence type="ECO:0000313" key="7">
    <source>
        <dbReference type="EMBL" id="SHJ47347.1"/>
    </source>
</evidence>
<proteinExistence type="inferred from homology"/>
<evidence type="ECO:0000259" key="6">
    <source>
        <dbReference type="Pfam" id="PF00155"/>
    </source>
</evidence>
<feature type="domain" description="Aminotransferase class I/classII large" evidence="6">
    <location>
        <begin position="42"/>
        <end position="390"/>
    </location>
</feature>
<protein>
    <submittedName>
        <fullName evidence="7">Aspartate aminotransferase</fullName>
    </submittedName>
</protein>
<keyword evidence="3 7" id="KW-0032">Aminotransferase</keyword>
<dbReference type="GO" id="GO:0006520">
    <property type="term" value="P:amino acid metabolic process"/>
    <property type="evidence" value="ECO:0007669"/>
    <property type="project" value="InterPro"/>
</dbReference>
<dbReference type="CDD" id="cd00609">
    <property type="entry name" value="AAT_like"/>
    <property type="match status" value="1"/>
</dbReference>
<gene>
    <name evidence="7" type="ORF">SAMN02745751_02642</name>
</gene>
<evidence type="ECO:0000256" key="4">
    <source>
        <dbReference type="ARBA" id="ARBA00022679"/>
    </source>
</evidence>
<dbReference type="SUPFAM" id="SSF53383">
    <property type="entry name" value="PLP-dependent transferases"/>
    <property type="match status" value="1"/>
</dbReference>
<organism evidence="7 8">
    <name type="scientific">Dethiosulfatibacter aminovorans DSM 17477</name>
    <dbReference type="NCBI Taxonomy" id="1121476"/>
    <lineage>
        <taxon>Bacteria</taxon>
        <taxon>Bacillati</taxon>
        <taxon>Bacillota</taxon>
        <taxon>Tissierellia</taxon>
        <taxon>Dethiosulfatibacter</taxon>
    </lineage>
</organism>
<dbReference type="Gene3D" id="3.90.1150.10">
    <property type="entry name" value="Aspartate Aminotransferase, domain 1"/>
    <property type="match status" value="1"/>
</dbReference>
<dbReference type="Gene3D" id="3.40.640.10">
    <property type="entry name" value="Type I PLP-dependent aspartate aminotransferase-like (Major domain)"/>
    <property type="match status" value="1"/>
</dbReference>
<dbReference type="Proteomes" id="UP000184052">
    <property type="component" value="Unassembled WGS sequence"/>
</dbReference>